<gene>
    <name evidence="6" type="ORF">RAMLITH_02335</name>
</gene>
<accession>A0A7X6DCL2</accession>
<dbReference type="SUPFAM" id="SSF51905">
    <property type="entry name" value="FAD/NAD(P)-binding domain"/>
    <property type="match status" value="2"/>
</dbReference>
<dbReference type="InterPro" id="IPR023753">
    <property type="entry name" value="FAD/NAD-binding_dom"/>
</dbReference>
<comment type="caution">
    <text evidence="6">The sequence shown here is derived from an EMBL/GenBank/DDBJ whole genome shotgun (WGS) entry which is preliminary data.</text>
</comment>
<dbReference type="EC" id="1.8.1.4" evidence="6"/>
<dbReference type="EMBL" id="VTOX01000001">
    <property type="protein sequence ID" value="NKE64648.1"/>
    <property type="molecule type" value="Genomic_DNA"/>
</dbReference>
<dbReference type="Gene3D" id="3.30.390.30">
    <property type="match status" value="1"/>
</dbReference>
<dbReference type="PANTHER" id="PTHR43014:SF4">
    <property type="entry name" value="PYRIDINE NUCLEOTIDE-DISULFIDE OXIDOREDUCTASE RCLA-RELATED"/>
    <property type="match status" value="1"/>
</dbReference>
<dbReference type="PRINTS" id="PR00411">
    <property type="entry name" value="PNDRDTASEI"/>
</dbReference>
<evidence type="ECO:0000313" key="7">
    <source>
        <dbReference type="Proteomes" id="UP000521868"/>
    </source>
</evidence>
<evidence type="ECO:0000256" key="2">
    <source>
        <dbReference type="ARBA" id="ARBA00022630"/>
    </source>
</evidence>
<dbReference type="NCBIfam" id="NF004939">
    <property type="entry name" value="PRK06292.1-1"/>
    <property type="match status" value="1"/>
</dbReference>
<dbReference type="GO" id="GO:0003955">
    <property type="term" value="F:NAD(P)H dehydrogenase (quinone) activity"/>
    <property type="evidence" value="ECO:0007669"/>
    <property type="project" value="TreeGrafter"/>
</dbReference>
<dbReference type="PANTHER" id="PTHR43014">
    <property type="entry name" value="MERCURIC REDUCTASE"/>
    <property type="match status" value="1"/>
</dbReference>
<name>A0A7X6DCL2_9BURK</name>
<dbReference type="Proteomes" id="UP000521868">
    <property type="component" value="Unassembled WGS sequence"/>
</dbReference>
<evidence type="ECO:0000259" key="5">
    <source>
        <dbReference type="Pfam" id="PF07992"/>
    </source>
</evidence>
<dbReference type="InterPro" id="IPR016156">
    <property type="entry name" value="FAD/NAD-linked_Rdtase_dimer_sf"/>
</dbReference>
<reference evidence="6 7" key="1">
    <citation type="journal article" date="2020" name="Nature">
        <title>Bacterial chemolithoautotrophy via manganese oxidation.</title>
        <authorList>
            <person name="Yu H."/>
            <person name="Leadbetter J.R."/>
        </authorList>
    </citation>
    <scope>NUCLEOTIDE SEQUENCE [LARGE SCALE GENOMIC DNA]</scope>
    <source>
        <strain evidence="6 7">RBP-1</strain>
    </source>
</reference>
<keyword evidence="6" id="KW-0560">Oxidoreductase</keyword>
<dbReference type="PRINTS" id="PR00368">
    <property type="entry name" value="FADPNR"/>
</dbReference>
<dbReference type="GO" id="GO:0004148">
    <property type="term" value="F:dihydrolipoyl dehydrogenase (NADH) activity"/>
    <property type="evidence" value="ECO:0007669"/>
    <property type="project" value="UniProtKB-EC"/>
</dbReference>
<keyword evidence="7" id="KW-1185">Reference proteome</keyword>
<keyword evidence="3" id="KW-0274">FAD</keyword>
<evidence type="ECO:0000256" key="1">
    <source>
        <dbReference type="ARBA" id="ARBA00001974"/>
    </source>
</evidence>
<dbReference type="RefSeq" id="WP_168105720.1">
    <property type="nucleotide sequence ID" value="NZ_VTOX01000001.1"/>
</dbReference>
<organism evidence="6 7">
    <name type="scientific">Ramlibacter lithotrophicus</name>
    <dbReference type="NCBI Taxonomy" id="2606681"/>
    <lineage>
        <taxon>Bacteria</taxon>
        <taxon>Pseudomonadati</taxon>
        <taxon>Pseudomonadota</taxon>
        <taxon>Betaproteobacteria</taxon>
        <taxon>Burkholderiales</taxon>
        <taxon>Comamonadaceae</taxon>
        <taxon>Ramlibacter</taxon>
    </lineage>
</organism>
<feature type="domain" description="FAD/NAD(P)-binding" evidence="5">
    <location>
        <begin position="7"/>
        <end position="315"/>
    </location>
</feature>
<evidence type="ECO:0000259" key="4">
    <source>
        <dbReference type="Pfam" id="PF02852"/>
    </source>
</evidence>
<evidence type="ECO:0000313" key="6">
    <source>
        <dbReference type="EMBL" id="NKE64648.1"/>
    </source>
</evidence>
<dbReference type="AlphaFoldDB" id="A0A7X6DCL2"/>
<proteinExistence type="predicted"/>
<comment type="cofactor">
    <cofactor evidence="1">
        <name>FAD</name>
        <dbReference type="ChEBI" id="CHEBI:57692"/>
    </cofactor>
</comment>
<dbReference type="SUPFAM" id="SSF55424">
    <property type="entry name" value="FAD/NAD-linked reductases, dimerisation (C-terminal) domain"/>
    <property type="match status" value="1"/>
</dbReference>
<sequence>MNVLTTDIVVIGAGTAGSTAFREITRAGRAALWIDHGPLGTTCARVGCMPSKAVLHAAHDWSLLRKLAGGAPVAGTSADALWARARATRDALAQGAAQRTRAAAGERLLMGTARFVGPDEIDVDGQRVRARAFVVATGSRPVVPPALAALGERLLTTDSLFELERLPRSVGIVGLGAIGLEMGLALSRLGVRVVAGDLLDTVAGIVDPAVRERALQRFGREVPMWLGHAMEAQAVPDGVRVSAGGQSETVEMVLAAIGRRPNVERLDLAQAGVALDGKGRPQVDAVTLRAGGTSVILAGDVQPDRPLMHEAADEGVIAAQGALALLDGRSPEVAPRRVPLSIVFSDPDVATVGLPFDRLPAGAVVGTAEGSGNGRSRILGATDSLVRVYAEPGSGTLVGASLIATHGEHLAHLLAWAIQRRESASSLLEMPYYHPSVEEMLQSALKDVASRLATNA</sequence>
<dbReference type="Pfam" id="PF07992">
    <property type="entry name" value="Pyr_redox_2"/>
    <property type="match status" value="1"/>
</dbReference>
<protein>
    <submittedName>
        <fullName evidence="6">Dihydrolipoyl dehydrogenase</fullName>
        <ecNumber evidence="6">1.8.1.4</ecNumber>
    </submittedName>
</protein>
<keyword evidence="2" id="KW-0285">Flavoprotein</keyword>
<dbReference type="GO" id="GO:0050660">
    <property type="term" value="F:flavin adenine dinucleotide binding"/>
    <property type="evidence" value="ECO:0007669"/>
    <property type="project" value="TreeGrafter"/>
</dbReference>
<dbReference type="Gene3D" id="3.50.50.60">
    <property type="entry name" value="FAD/NAD(P)-binding domain"/>
    <property type="match status" value="2"/>
</dbReference>
<dbReference type="Pfam" id="PF02852">
    <property type="entry name" value="Pyr_redox_dim"/>
    <property type="match status" value="1"/>
</dbReference>
<feature type="domain" description="Pyridine nucleotide-disulphide oxidoreductase dimerisation" evidence="4">
    <location>
        <begin position="341"/>
        <end position="444"/>
    </location>
</feature>
<dbReference type="InterPro" id="IPR004099">
    <property type="entry name" value="Pyr_nucl-diS_OxRdtase_dimer"/>
</dbReference>
<dbReference type="InterPro" id="IPR036188">
    <property type="entry name" value="FAD/NAD-bd_sf"/>
</dbReference>
<evidence type="ECO:0000256" key="3">
    <source>
        <dbReference type="ARBA" id="ARBA00022827"/>
    </source>
</evidence>